<dbReference type="PANTHER" id="PTHR43123">
    <property type="entry name" value="POLYSACCHARIDE DEACETYLASE-RELATED"/>
    <property type="match status" value="1"/>
</dbReference>
<name>A0A1I3Z0R6_9PROT</name>
<accession>A0A1I3Z0R6</accession>
<dbReference type="Pfam" id="PF01522">
    <property type="entry name" value="Polysacc_deac_1"/>
    <property type="match status" value="1"/>
</dbReference>
<sequence length="318" mass="35585">MAIGRRGMMGAAAGLLASPVVAQPARRPRGPFWPGGARLAIGVCMMFEADGGQPAMWQNGPPGTPQAGQRFPNLPMIQGRTYGAKEGVPRLLDLFDRLDIRVSSFMIGETIRRYPDLAKEIVERGHEAGGRAIRHAPQFHLPKEQEREFLREGFEALRSATGLWPKGFNAQGLQGSVNTNDLLQELGLVYSIDDRTRDEPWIQAVNGDRELCLVPYMGHVNDLNFFQNQQRSLDDYEQMLRQEFEVLYEEGAARRRMMSVPLHDFVAGRPAIIPSVQRFLHWAGKHPGVWFARRDEIAEWALGPGRALTPRDAPVLPG</sequence>
<dbReference type="SUPFAM" id="SSF88713">
    <property type="entry name" value="Glycoside hydrolase/deacetylase"/>
    <property type="match status" value="1"/>
</dbReference>
<evidence type="ECO:0000313" key="7">
    <source>
        <dbReference type="EMBL" id="SFK37638.1"/>
    </source>
</evidence>
<dbReference type="PANTHER" id="PTHR43123:SF1">
    <property type="entry name" value="POLYSACCHARIDE DEACETYLASE-RELATED"/>
    <property type="match status" value="1"/>
</dbReference>
<feature type="domain" description="NodB homology" evidence="6">
    <location>
        <begin position="65"/>
        <end position="292"/>
    </location>
</feature>
<dbReference type="GO" id="GO:0005975">
    <property type="term" value="P:carbohydrate metabolic process"/>
    <property type="evidence" value="ECO:0007669"/>
    <property type="project" value="InterPro"/>
</dbReference>
<keyword evidence="8" id="KW-1185">Reference proteome</keyword>
<evidence type="ECO:0000259" key="6">
    <source>
        <dbReference type="PROSITE" id="PS51677"/>
    </source>
</evidence>
<dbReference type="STRING" id="1123062.SAMN02745775_10237"/>
<dbReference type="Gene3D" id="3.20.20.370">
    <property type="entry name" value="Glycoside hydrolase/deacetylase"/>
    <property type="match status" value="1"/>
</dbReference>
<evidence type="ECO:0000313" key="8">
    <source>
        <dbReference type="Proteomes" id="UP000199473"/>
    </source>
</evidence>
<organism evidence="7 8">
    <name type="scientific">Falsiroseomonas stagni DSM 19981</name>
    <dbReference type="NCBI Taxonomy" id="1123062"/>
    <lineage>
        <taxon>Bacteria</taxon>
        <taxon>Pseudomonadati</taxon>
        <taxon>Pseudomonadota</taxon>
        <taxon>Alphaproteobacteria</taxon>
        <taxon>Acetobacterales</taxon>
        <taxon>Roseomonadaceae</taxon>
        <taxon>Falsiroseomonas</taxon>
    </lineage>
</organism>
<gene>
    <name evidence="7" type="ORF">SAMN02745775_10237</name>
</gene>
<keyword evidence="5" id="KW-0732">Signal</keyword>
<dbReference type="Proteomes" id="UP000199473">
    <property type="component" value="Unassembled WGS sequence"/>
</dbReference>
<comment type="function">
    <text evidence="1">Is involved in generating a small heat-stable compound (Nod), an acylated oligomer of N-acetylglucosamine, that stimulates mitosis in various plant protoplasts.</text>
</comment>
<dbReference type="GO" id="GO:0016810">
    <property type="term" value="F:hydrolase activity, acting on carbon-nitrogen (but not peptide) bonds"/>
    <property type="evidence" value="ECO:0007669"/>
    <property type="project" value="InterPro"/>
</dbReference>
<feature type="signal peptide" evidence="5">
    <location>
        <begin position="1"/>
        <end position="22"/>
    </location>
</feature>
<evidence type="ECO:0000256" key="3">
    <source>
        <dbReference type="ARBA" id="ARBA00020071"/>
    </source>
</evidence>
<dbReference type="EMBL" id="FOSQ01000002">
    <property type="protein sequence ID" value="SFK37638.1"/>
    <property type="molecule type" value="Genomic_DNA"/>
</dbReference>
<dbReference type="AlphaFoldDB" id="A0A1I3Z0R6"/>
<reference evidence="7 8" key="1">
    <citation type="submission" date="2016-10" db="EMBL/GenBank/DDBJ databases">
        <authorList>
            <person name="de Groot N.N."/>
        </authorList>
    </citation>
    <scope>NUCLEOTIDE SEQUENCE [LARGE SCALE GENOMIC DNA]</scope>
    <source>
        <strain evidence="7 8">DSM 19981</strain>
    </source>
</reference>
<dbReference type="OrthoDB" id="9784220at2"/>
<dbReference type="RefSeq" id="WP_092957714.1">
    <property type="nucleotide sequence ID" value="NZ_FOSQ01000002.1"/>
</dbReference>
<evidence type="ECO:0000256" key="1">
    <source>
        <dbReference type="ARBA" id="ARBA00003236"/>
    </source>
</evidence>
<dbReference type="InterPro" id="IPR002509">
    <property type="entry name" value="NODB_dom"/>
</dbReference>
<evidence type="ECO:0000256" key="5">
    <source>
        <dbReference type="SAM" id="SignalP"/>
    </source>
</evidence>
<evidence type="ECO:0000256" key="4">
    <source>
        <dbReference type="ARBA" id="ARBA00032976"/>
    </source>
</evidence>
<dbReference type="InterPro" id="IPR011330">
    <property type="entry name" value="Glyco_hydro/deAcase_b/a-brl"/>
</dbReference>
<protein>
    <recommendedName>
        <fullName evidence="3">Chitooligosaccharide deacetylase</fullName>
    </recommendedName>
    <alternativeName>
        <fullName evidence="4">Nodulation protein B</fullName>
    </alternativeName>
</protein>
<proteinExistence type="inferred from homology"/>
<dbReference type="PROSITE" id="PS51677">
    <property type="entry name" value="NODB"/>
    <property type="match status" value="1"/>
</dbReference>
<comment type="similarity">
    <text evidence="2">Belongs to the polysaccharide deacetylase family.</text>
</comment>
<evidence type="ECO:0000256" key="2">
    <source>
        <dbReference type="ARBA" id="ARBA00010973"/>
    </source>
</evidence>
<feature type="chain" id="PRO_5011498867" description="Chitooligosaccharide deacetylase" evidence="5">
    <location>
        <begin position="23"/>
        <end position="318"/>
    </location>
</feature>